<evidence type="ECO:0000313" key="3">
    <source>
        <dbReference type="EMBL" id="BBP00106.1"/>
    </source>
</evidence>
<feature type="transmembrane region" description="Helical" evidence="1">
    <location>
        <begin position="6"/>
        <end position="23"/>
    </location>
</feature>
<evidence type="ECO:0000259" key="2">
    <source>
        <dbReference type="PROSITE" id="PS50206"/>
    </source>
</evidence>
<dbReference type="InterPro" id="IPR036873">
    <property type="entry name" value="Rhodanese-like_dom_sf"/>
</dbReference>
<protein>
    <recommendedName>
        <fullName evidence="2">Rhodanese domain-containing protein</fullName>
    </recommendedName>
</protein>
<dbReference type="InterPro" id="IPR001763">
    <property type="entry name" value="Rhodanese-like_dom"/>
</dbReference>
<dbReference type="RefSeq" id="WP_162084073.1">
    <property type="nucleotide sequence ID" value="NZ_AP021881.1"/>
</dbReference>
<dbReference type="Proteomes" id="UP000463939">
    <property type="component" value="Chromosome"/>
</dbReference>
<sequence length="137" mass="15054">MEFVQSNIWLIILAAFSGFMLLFPNMRSKLGGGQEVDATEAVQLINHENALVLDVREFNEFSAGHIANAKHIPVGQLADSIKTLEKHKELTIVVNCRSGGRSAMACSVLRKNGFTKVYNLRGGITAWQQANLPTTVK</sequence>
<feature type="domain" description="Rhodanese" evidence="2">
    <location>
        <begin position="46"/>
        <end position="136"/>
    </location>
</feature>
<dbReference type="EMBL" id="AP021881">
    <property type="protein sequence ID" value="BBP00106.1"/>
    <property type="molecule type" value="Genomic_DNA"/>
</dbReference>
<reference evidence="4" key="1">
    <citation type="submission" date="2019-11" db="EMBL/GenBank/DDBJ databases">
        <title>Isolation and characterization of a novel species in the genus Sulfuriferula.</title>
        <authorList>
            <person name="Mochizuki J."/>
            <person name="Kojima H."/>
            <person name="Fukui M."/>
        </authorList>
    </citation>
    <scope>NUCLEOTIDE SEQUENCE [LARGE SCALE GENOMIC DNA]</scope>
    <source>
        <strain evidence="4">SGTM</strain>
    </source>
</reference>
<dbReference type="SMART" id="SM00450">
    <property type="entry name" value="RHOD"/>
    <property type="match status" value="1"/>
</dbReference>
<dbReference type="KEGG" id="sniv:SFSGTM_08140"/>
<organism evidence="3 4">
    <name type="scientific">Sulfuriferula nivalis</name>
    <dbReference type="NCBI Taxonomy" id="2675298"/>
    <lineage>
        <taxon>Bacteria</taxon>
        <taxon>Pseudomonadati</taxon>
        <taxon>Pseudomonadota</taxon>
        <taxon>Betaproteobacteria</taxon>
        <taxon>Nitrosomonadales</taxon>
        <taxon>Sulfuricellaceae</taxon>
        <taxon>Sulfuriferula</taxon>
    </lineage>
</organism>
<dbReference type="AlphaFoldDB" id="A0A809REP4"/>
<dbReference type="Gene3D" id="3.40.250.10">
    <property type="entry name" value="Rhodanese-like domain"/>
    <property type="match status" value="1"/>
</dbReference>
<gene>
    <name evidence="3" type="ORF">SFSGTM_08140</name>
</gene>
<keyword evidence="4" id="KW-1185">Reference proteome</keyword>
<dbReference type="SUPFAM" id="SSF52821">
    <property type="entry name" value="Rhodanese/Cell cycle control phosphatase"/>
    <property type="match status" value="1"/>
</dbReference>
<dbReference type="PANTHER" id="PTHR43031:SF1">
    <property type="entry name" value="PYRIDINE NUCLEOTIDE-DISULPHIDE OXIDOREDUCTASE"/>
    <property type="match status" value="1"/>
</dbReference>
<keyword evidence="1" id="KW-0472">Membrane</keyword>
<proteinExistence type="predicted"/>
<dbReference type="FunFam" id="3.40.250.10:FF:000049">
    <property type="entry name" value="Phage shock protein E"/>
    <property type="match status" value="1"/>
</dbReference>
<accession>A0A809REP4</accession>
<keyword evidence="1" id="KW-0812">Transmembrane</keyword>
<keyword evidence="1" id="KW-1133">Transmembrane helix</keyword>
<dbReference type="CDD" id="cd00158">
    <property type="entry name" value="RHOD"/>
    <property type="match status" value="1"/>
</dbReference>
<evidence type="ECO:0000313" key="4">
    <source>
        <dbReference type="Proteomes" id="UP000463939"/>
    </source>
</evidence>
<evidence type="ECO:0000256" key="1">
    <source>
        <dbReference type="SAM" id="Phobius"/>
    </source>
</evidence>
<dbReference type="InterPro" id="IPR050229">
    <property type="entry name" value="GlpE_sulfurtransferase"/>
</dbReference>
<dbReference type="PROSITE" id="PS50206">
    <property type="entry name" value="RHODANESE_3"/>
    <property type="match status" value="1"/>
</dbReference>
<dbReference type="Pfam" id="PF00581">
    <property type="entry name" value="Rhodanese"/>
    <property type="match status" value="1"/>
</dbReference>
<name>A0A809REP4_9PROT</name>
<dbReference type="PANTHER" id="PTHR43031">
    <property type="entry name" value="FAD-DEPENDENT OXIDOREDUCTASE"/>
    <property type="match status" value="1"/>
</dbReference>